<evidence type="ECO:0000313" key="3">
    <source>
        <dbReference type="Proteomes" id="UP000326764"/>
    </source>
</evidence>
<keyword evidence="1" id="KW-1133">Transmembrane helix</keyword>
<reference evidence="2 3" key="1">
    <citation type="submission" date="2019-07" db="EMBL/GenBank/DDBJ databases">
        <authorList>
            <person name="Lauer M.J."/>
            <person name="Stoner T.H."/>
            <person name="Garlena R.A."/>
            <person name="Russell D.A."/>
            <person name="Pope W.H."/>
            <person name="Jacobs-Sera D."/>
            <person name="Hatfull G.F."/>
        </authorList>
    </citation>
    <scope>NUCLEOTIDE SEQUENCE [LARGE SCALE GENOMIC DNA]</scope>
</reference>
<keyword evidence="1" id="KW-0812">Transmembrane</keyword>
<organism evidence="2 3">
    <name type="scientific">Gordonia phage Gibbin</name>
    <dbReference type="NCBI Taxonomy" id="2599843"/>
    <lineage>
        <taxon>Viruses</taxon>
        <taxon>Duplodnaviria</taxon>
        <taxon>Heunggongvirae</taxon>
        <taxon>Uroviricota</taxon>
        <taxon>Caudoviricetes</taxon>
        <taxon>Dovevirinae</taxon>
        <taxon>Lambovirus</taxon>
        <taxon>Lambovirus gibbin</taxon>
    </lineage>
</organism>
<feature type="transmembrane region" description="Helical" evidence="1">
    <location>
        <begin position="39"/>
        <end position="58"/>
    </location>
</feature>
<accession>A0A5J6TJL8</accession>
<evidence type="ECO:0000313" key="2">
    <source>
        <dbReference type="EMBL" id="QFG10558.1"/>
    </source>
</evidence>
<name>A0A5J6TJL8_9CAUD</name>
<dbReference type="RefSeq" id="YP_009852368.1">
    <property type="nucleotide sequence ID" value="NC_048812.1"/>
</dbReference>
<protein>
    <submittedName>
        <fullName evidence="2">Uncharacterized protein</fullName>
    </submittedName>
</protein>
<sequence length="129" mass="13214">MSADYDKYEPYSNGFRAILNADFTDDTKFGVPLGVGLNANGLLVIGAGQTGIVGVMILGKKKKAGAAVDTMTSGEITGFAGAAGTKYFADASTGEISATDGVGKTFVGFTAEADRLIVRTGSNYKTPTV</sequence>
<keyword evidence="1" id="KW-0472">Membrane</keyword>
<dbReference type="Proteomes" id="UP000326764">
    <property type="component" value="Segment"/>
</dbReference>
<gene>
    <name evidence="2" type="primary">15</name>
    <name evidence="2" type="ORF">PBI_GIBBIN_15</name>
</gene>
<proteinExistence type="predicted"/>
<dbReference type="EMBL" id="MN234190">
    <property type="protein sequence ID" value="QFG10558.1"/>
    <property type="molecule type" value="Genomic_DNA"/>
</dbReference>
<evidence type="ECO:0000256" key="1">
    <source>
        <dbReference type="SAM" id="Phobius"/>
    </source>
</evidence>
<dbReference type="KEGG" id="vg:55622999"/>
<keyword evidence="3" id="KW-1185">Reference proteome</keyword>
<dbReference type="GeneID" id="55622999"/>